<dbReference type="CDD" id="cd17321">
    <property type="entry name" value="MFS_MMR_MDR_like"/>
    <property type="match status" value="1"/>
</dbReference>
<dbReference type="InterPro" id="IPR020846">
    <property type="entry name" value="MFS_dom"/>
</dbReference>
<dbReference type="PATRIC" id="fig|1653479.3.peg.1761"/>
<feature type="transmembrane region" description="Helical" evidence="7">
    <location>
        <begin position="186"/>
        <end position="208"/>
    </location>
</feature>
<feature type="transmembrane region" description="Helical" evidence="7">
    <location>
        <begin position="125"/>
        <end position="148"/>
    </location>
</feature>
<gene>
    <name evidence="9" type="primary">efpA_3</name>
    <name evidence="9" type="ORF">A3Q41_01741</name>
</gene>
<feature type="domain" description="Major facilitator superfamily (MFS) profile" evidence="8">
    <location>
        <begin position="34"/>
        <end position="526"/>
    </location>
</feature>
<keyword evidence="2" id="KW-0813">Transport</keyword>
<dbReference type="PANTHER" id="PTHR42718:SF46">
    <property type="entry name" value="BLR6921 PROTEIN"/>
    <property type="match status" value="1"/>
</dbReference>
<dbReference type="NCBIfam" id="TIGR00711">
    <property type="entry name" value="efflux_EmrB"/>
    <property type="match status" value="1"/>
</dbReference>
<evidence type="ECO:0000313" key="10">
    <source>
        <dbReference type="Proteomes" id="UP000076038"/>
    </source>
</evidence>
<reference evidence="9 10" key="1">
    <citation type="journal article" date="2016" name="Genome Announc.">
        <title>Complete Genome and Plasmid Sequences for Rhodococcus fascians D188 and Draft Sequences for Rhodococcus Isolates PBTS 1 and PBTS 2.</title>
        <authorList>
            <person name="Stamler R.A."/>
            <person name="Vereecke D."/>
            <person name="Zhang Y."/>
            <person name="Schilkey F."/>
            <person name="Devitt N."/>
            <person name="Randall J.J."/>
        </authorList>
    </citation>
    <scope>NUCLEOTIDE SEQUENCE [LARGE SCALE GENOMIC DNA]</scope>
    <source>
        <strain evidence="9 10">PBTS2</strain>
    </source>
</reference>
<dbReference type="PROSITE" id="PS00216">
    <property type="entry name" value="SUGAR_TRANSPORT_1"/>
    <property type="match status" value="1"/>
</dbReference>
<feature type="transmembrane region" description="Helical" evidence="7">
    <location>
        <begin position="289"/>
        <end position="314"/>
    </location>
</feature>
<feature type="transmembrane region" description="Helical" evidence="7">
    <location>
        <begin position="71"/>
        <end position="89"/>
    </location>
</feature>
<dbReference type="Proteomes" id="UP000076038">
    <property type="component" value="Chromosome"/>
</dbReference>
<dbReference type="InterPro" id="IPR004638">
    <property type="entry name" value="EmrB-like"/>
</dbReference>
<feature type="transmembrane region" description="Helical" evidence="7">
    <location>
        <begin position="101"/>
        <end position="119"/>
    </location>
</feature>
<dbReference type="GO" id="GO:0005886">
    <property type="term" value="C:plasma membrane"/>
    <property type="evidence" value="ECO:0007669"/>
    <property type="project" value="UniProtKB-SubCell"/>
</dbReference>
<feature type="transmembrane region" description="Helical" evidence="7">
    <location>
        <begin position="160"/>
        <end position="180"/>
    </location>
</feature>
<evidence type="ECO:0000256" key="7">
    <source>
        <dbReference type="SAM" id="Phobius"/>
    </source>
</evidence>
<dbReference type="Gene3D" id="1.20.1250.20">
    <property type="entry name" value="MFS general substrate transporter like domains"/>
    <property type="match status" value="1"/>
</dbReference>
<dbReference type="AlphaFoldDB" id="A0A143QIP7"/>
<dbReference type="InterPro" id="IPR005829">
    <property type="entry name" value="Sugar_transporter_CS"/>
</dbReference>
<dbReference type="Pfam" id="PF07690">
    <property type="entry name" value="MFS_1"/>
    <property type="match status" value="1"/>
</dbReference>
<keyword evidence="3" id="KW-1003">Cell membrane</keyword>
<keyword evidence="6 7" id="KW-0472">Membrane</keyword>
<keyword evidence="4 7" id="KW-0812">Transmembrane</keyword>
<dbReference type="EMBL" id="CP015220">
    <property type="protein sequence ID" value="AMY23045.1"/>
    <property type="molecule type" value="Genomic_DNA"/>
</dbReference>
<dbReference type="SUPFAM" id="SSF103473">
    <property type="entry name" value="MFS general substrate transporter"/>
    <property type="match status" value="1"/>
</dbReference>
<dbReference type="Gene3D" id="1.20.1720.10">
    <property type="entry name" value="Multidrug resistance protein D"/>
    <property type="match status" value="1"/>
</dbReference>
<protein>
    <submittedName>
        <fullName evidence="9">Putative MFS-type transporter EfpA</fullName>
    </submittedName>
</protein>
<feature type="transmembrane region" description="Helical" evidence="7">
    <location>
        <begin position="32"/>
        <end position="56"/>
    </location>
</feature>
<feature type="transmembrane region" description="Helical" evidence="7">
    <location>
        <begin position="246"/>
        <end position="268"/>
    </location>
</feature>
<evidence type="ECO:0000313" key="9">
    <source>
        <dbReference type="EMBL" id="AMY23045.1"/>
    </source>
</evidence>
<proteinExistence type="predicted"/>
<evidence type="ECO:0000256" key="1">
    <source>
        <dbReference type="ARBA" id="ARBA00004651"/>
    </source>
</evidence>
<feature type="transmembrane region" description="Helical" evidence="7">
    <location>
        <begin position="220"/>
        <end position="240"/>
    </location>
</feature>
<feature type="transmembrane region" description="Helical" evidence="7">
    <location>
        <begin position="417"/>
        <end position="438"/>
    </location>
</feature>
<dbReference type="KEGG" id="rhs:A3Q41_01741"/>
<feature type="transmembrane region" description="Helical" evidence="7">
    <location>
        <begin position="320"/>
        <end position="341"/>
    </location>
</feature>
<feature type="transmembrane region" description="Helical" evidence="7">
    <location>
        <begin position="353"/>
        <end position="371"/>
    </location>
</feature>
<keyword evidence="5 7" id="KW-1133">Transmembrane helix</keyword>
<feature type="transmembrane region" description="Helical" evidence="7">
    <location>
        <begin position="500"/>
        <end position="522"/>
    </location>
</feature>
<sequence>MPRINEYEWGISMSQHSEREAPDLNPNYERRWLVLCIVAITQLTIVLDGTIVNIALPQAQLDLGISDSSRAWVITAYALSFGALLLLGGRIADYWGRKRSFIVGMAGFAVASAIGGLAQEGWQLFIARAGQGVFAALLAPAALAILTVTFTDTKERAKAFGVFGAIAGGGAAVGLLLGGVLTEYANWRWCLLVNIPVAVFAIAAAVPLVKESKAHGDTRYDLPGAILVALGLASLVYGFTEAEDGWATVPTISFIALGLALLAAFVVVESKSANPLLPLSVLLDRDRGAAYIGSAVIGAALLGGTLYLTFYFQIVLEMSPVIAGVASLPMTGGILITAALASALVPKIGPKPLMAVGPVVSAVGLLLLTQIGVDTSYFTHVLPGVVLLGLGLGLLMVPMQNVALIGVPDHDAGAASALINATLQVGGALGAAVFTTVYTSSKTSYLAENPAPTPPAGVPAEALAGQEVPSDEMLAALPEPIRNFVLATIDHAFSAEVSGYAWAFGTAAILVALVSPVVLLLVRAKKDDLPVGDTPVHIG</sequence>
<feature type="transmembrane region" description="Helical" evidence="7">
    <location>
        <begin position="377"/>
        <end position="397"/>
    </location>
</feature>
<evidence type="ECO:0000259" key="8">
    <source>
        <dbReference type="PROSITE" id="PS50850"/>
    </source>
</evidence>
<evidence type="ECO:0000256" key="3">
    <source>
        <dbReference type="ARBA" id="ARBA00022475"/>
    </source>
</evidence>
<evidence type="ECO:0000256" key="2">
    <source>
        <dbReference type="ARBA" id="ARBA00022448"/>
    </source>
</evidence>
<keyword evidence="10" id="KW-1185">Reference proteome</keyword>
<evidence type="ECO:0000256" key="6">
    <source>
        <dbReference type="ARBA" id="ARBA00023136"/>
    </source>
</evidence>
<comment type="subcellular location">
    <subcellularLocation>
        <location evidence="1">Cell membrane</location>
        <topology evidence="1">Multi-pass membrane protein</topology>
    </subcellularLocation>
</comment>
<dbReference type="InterPro" id="IPR036259">
    <property type="entry name" value="MFS_trans_sf"/>
</dbReference>
<accession>A0A143QIP7</accession>
<evidence type="ECO:0000256" key="4">
    <source>
        <dbReference type="ARBA" id="ARBA00022692"/>
    </source>
</evidence>
<dbReference type="GO" id="GO:0022857">
    <property type="term" value="F:transmembrane transporter activity"/>
    <property type="evidence" value="ECO:0007669"/>
    <property type="project" value="InterPro"/>
</dbReference>
<reference evidence="10" key="2">
    <citation type="submission" date="2016-04" db="EMBL/GenBank/DDBJ databases">
        <title>Complete Genome and Plasmid Sequences for Rhodococcus fascians D188 and Draft Sequences for Rhodococcus spp. Isolates PBTS 1 and PBTS 2.</title>
        <authorList>
            <person name="Stamer R."/>
            <person name="Vereecke D."/>
            <person name="Zhang Y."/>
            <person name="Schilkey F."/>
            <person name="Devitt N."/>
            <person name="Randall J."/>
        </authorList>
    </citation>
    <scope>NUCLEOTIDE SEQUENCE [LARGE SCALE GENOMIC DNA]</scope>
    <source>
        <strain evidence="10">PBTS2</strain>
    </source>
</reference>
<dbReference type="InterPro" id="IPR011701">
    <property type="entry name" value="MFS"/>
</dbReference>
<evidence type="ECO:0000256" key="5">
    <source>
        <dbReference type="ARBA" id="ARBA00022989"/>
    </source>
</evidence>
<dbReference type="PANTHER" id="PTHR42718">
    <property type="entry name" value="MAJOR FACILITATOR SUPERFAMILY MULTIDRUG TRANSPORTER MFSC"/>
    <property type="match status" value="1"/>
</dbReference>
<dbReference type="PRINTS" id="PR01036">
    <property type="entry name" value="TCRTETB"/>
</dbReference>
<organism evidence="9 10">
    <name type="scientific">Rhodococcoides fascians</name>
    <name type="common">Rhodococcus fascians</name>
    <dbReference type="NCBI Taxonomy" id="1828"/>
    <lineage>
        <taxon>Bacteria</taxon>
        <taxon>Bacillati</taxon>
        <taxon>Actinomycetota</taxon>
        <taxon>Actinomycetes</taxon>
        <taxon>Mycobacteriales</taxon>
        <taxon>Nocardiaceae</taxon>
        <taxon>Rhodococcoides</taxon>
    </lineage>
</organism>
<name>A0A143QIP7_RHOFA</name>
<dbReference type="PROSITE" id="PS50850">
    <property type="entry name" value="MFS"/>
    <property type="match status" value="1"/>
</dbReference>